<dbReference type="AlphaFoldDB" id="A0A559J069"/>
<organism evidence="2 3">
    <name type="scientific">Paenibacillus agilis</name>
    <dbReference type="NCBI Taxonomy" id="3020863"/>
    <lineage>
        <taxon>Bacteria</taxon>
        <taxon>Bacillati</taxon>
        <taxon>Bacillota</taxon>
        <taxon>Bacilli</taxon>
        <taxon>Bacillales</taxon>
        <taxon>Paenibacillaceae</taxon>
        <taxon>Paenibacillus</taxon>
    </lineage>
</organism>
<dbReference type="Proteomes" id="UP000318102">
    <property type="component" value="Unassembled WGS sequence"/>
</dbReference>
<evidence type="ECO:0000313" key="2">
    <source>
        <dbReference type="EMBL" id="TVX93257.1"/>
    </source>
</evidence>
<evidence type="ECO:0000256" key="1">
    <source>
        <dbReference type="SAM" id="SignalP"/>
    </source>
</evidence>
<evidence type="ECO:0000313" key="3">
    <source>
        <dbReference type="Proteomes" id="UP000318102"/>
    </source>
</evidence>
<proteinExistence type="predicted"/>
<protein>
    <submittedName>
        <fullName evidence="2">Uncharacterized protein</fullName>
    </submittedName>
</protein>
<dbReference type="EMBL" id="VNJK01000001">
    <property type="protein sequence ID" value="TVX93257.1"/>
    <property type="molecule type" value="Genomic_DNA"/>
</dbReference>
<keyword evidence="1" id="KW-0732">Signal</keyword>
<reference evidence="2 3" key="1">
    <citation type="submission" date="2019-07" db="EMBL/GenBank/DDBJ databases">
        <authorList>
            <person name="Kim J."/>
        </authorList>
    </citation>
    <scope>NUCLEOTIDE SEQUENCE [LARGE SCALE GENOMIC DNA]</scope>
    <source>
        <strain evidence="2 3">N4</strain>
    </source>
</reference>
<sequence length="155" mass="16831">MKKLVSTFFGLTVLAVMSIPVFAATDIANYSWSMDYRVVDGEKNGQIHTLRDGTIQLGGTLNTVSVDSGYTPITSTVKIGVFDQDGAFSADDLVGTIDVQPYNMVGTSRTFSKNFGWFVADGGGSDNRGEYYLYLEKTIDDNWNLSGSGTLTSTY</sequence>
<accession>A0A559J069</accession>
<name>A0A559J069_9BACL</name>
<feature type="chain" id="PRO_5021880889" evidence="1">
    <location>
        <begin position="24"/>
        <end position="155"/>
    </location>
</feature>
<gene>
    <name evidence="2" type="ORF">FPZ44_09425</name>
</gene>
<feature type="signal peptide" evidence="1">
    <location>
        <begin position="1"/>
        <end position="23"/>
    </location>
</feature>
<dbReference type="OrthoDB" id="2988479at2"/>
<keyword evidence="3" id="KW-1185">Reference proteome</keyword>
<dbReference type="RefSeq" id="WP_144989564.1">
    <property type="nucleotide sequence ID" value="NZ_VNJK01000001.1"/>
</dbReference>
<comment type="caution">
    <text evidence="2">The sequence shown here is derived from an EMBL/GenBank/DDBJ whole genome shotgun (WGS) entry which is preliminary data.</text>
</comment>